<proteinExistence type="predicted"/>
<dbReference type="GO" id="GO:0003700">
    <property type="term" value="F:DNA-binding transcription factor activity"/>
    <property type="evidence" value="ECO:0007669"/>
    <property type="project" value="TreeGrafter"/>
</dbReference>
<evidence type="ECO:0000259" key="5">
    <source>
        <dbReference type="PROSITE" id="PS50977"/>
    </source>
</evidence>
<name>A0A7I9Y220_9MYCO</name>
<protein>
    <recommendedName>
        <fullName evidence="5">HTH tetR-type domain-containing protein</fullName>
    </recommendedName>
</protein>
<keyword evidence="2 4" id="KW-0238">DNA-binding</keyword>
<dbReference type="PANTHER" id="PTHR30055:SF234">
    <property type="entry name" value="HTH-TYPE TRANSCRIPTIONAL REGULATOR BETI"/>
    <property type="match status" value="1"/>
</dbReference>
<sequence>MVTTISKAPDGARAAADASRIMQATVECFRELGYGKSSMKKIAARAGVSQALVQYHFETKAKLFESTKANLAQTLLAAAAESLPRGKSVREALLEAADLVYQLFISDLDAVTFTVEFAAAANHNELLRKAYVGYRDALRRQFANVLRDIAGERTPTGLIDETVRLIESGLLGMSMQRPFVSDERSFRAGFDSYIDTVTSRFIDKLESVSA</sequence>
<evidence type="ECO:0000256" key="3">
    <source>
        <dbReference type="ARBA" id="ARBA00023163"/>
    </source>
</evidence>
<organism evidence="6 7">
    <name type="scientific">Mycobacterium botniense</name>
    <dbReference type="NCBI Taxonomy" id="84962"/>
    <lineage>
        <taxon>Bacteria</taxon>
        <taxon>Bacillati</taxon>
        <taxon>Actinomycetota</taxon>
        <taxon>Actinomycetes</taxon>
        <taxon>Mycobacteriales</taxon>
        <taxon>Mycobacteriaceae</taxon>
        <taxon>Mycobacterium</taxon>
    </lineage>
</organism>
<evidence type="ECO:0000256" key="4">
    <source>
        <dbReference type="PROSITE-ProRule" id="PRU00335"/>
    </source>
</evidence>
<dbReference type="PROSITE" id="PS50977">
    <property type="entry name" value="HTH_TETR_2"/>
    <property type="match status" value="1"/>
</dbReference>
<evidence type="ECO:0000256" key="1">
    <source>
        <dbReference type="ARBA" id="ARBA00023015"/>
    </source>
</evidence>
<gene>
    <name evidence="6" type="ORF">MBOT_33920</name>
</gene>
<keyword evidence="1" id="KW-0805">Transcription regulation</keyword>
<dbReference type="InterPro" id="IPR050109">
    <property type="entry name" value="HTH-type_TetR-like_transc_reg"/>
</dbReference>
<dbReference type="SUPFAM" id="SSF48498">
    <property type="entry name" value="Tetracyclin repressor-like, C-terminal domain"/>
    <property type="match status" value="1"/>
</dbReference>
<dbReference type="RefSeq" id="WP_246216787.1">
    <property type="nucleotide sequence ID" value="NZ_BLKW01000004.1"/>
</dbReference>
<keyword evidence="7" id="KW-1185">Reference proteome</keyword>
<dbReference type="Proteomes" id="UP000465361">
    <property type="component" value="Unassembled WGS sequence"/>
</dbReference>
<dbReference type="InterPro" id="IPR001647">
    <property type="entry name" value="HTH_TetR"/>
</dbReference>
<dbReference type="GO" id="GO:0000976">
    <property type="term" value="F:transcription cis-regulatory region binding"/>
    <property type="evidence" value="ECO:0007669"/>
    <property type="project" value="TreeGrafter"/>
</dbReference>
<evidence type="ECO:0000313" key="6">
    <source>
        <dbReference type="EMBL" id="GFG76027.1"/>
    </source>
</evidence>
<dbReference type="Gene3D" id="1.10.357.10">
    <property type="entry name" value="Tetracycline Repressor, domain 2"/>
    <property type="match status" value="1"/>
</dbReference>
<dbReference type="EMBL" id="BLKW01000004">
    <property type="protein sequence ID" value="GFG76027.1"/>
    <property type="molecule type" value="Genomic_DNA"/>
</dbReference>
<evidence type="ECO:0000313" key="7">
    <source>
        <dbReference type="Proteomes" id="UP000465361"/>
    </source>
</evidence>
<accession>A0A7I9Y220</accession>
<dbReference type="SUPFAM" id="SSF46689">
    <property type="entry name" value="Homeodomain-like"/>
    <property type="match status" value="1"/>
</dbReference>
<dbReference type="PANTHER" id="PTHR30055">
    <property type="entry name" value="HTH-TYPE TRANSCRIPTIONAL REGULATOR RUTR"/>
    <property type="match status" value="1"/>
</dbReference>
<dbReference type="PRINTS" id="PR00455">
    <property type="entry name" value="HTHTETR"/>
</dbReference>
<comment type="caution">
    <text evidence="6">The sequence shown here is derived from an EMBL/GenBank/DDBJ whole genome shotgun (WGS) entry which is preliminary data.</text>
</comment>
<feature type="DNA-binding region" description="H-T-H motif" evidence="4">
    <location>
        <begin position="38"/>
        <end position="57"/>
    </location>
</feature>
<dbReference type="InterPro" id="IPR036271">
    <property type="entry name" value="Tet_transcr_reg_TetR-rel_C_sf"/>
</dbReference>
<keyword evidence="3" id="KW-0804">Transcription</keyword>
<feature type="domain" description="HTH tetR-type" evidence="5">
    <location>
        <begin position="15"/>
        <end position="75"/>
    </location>
</feature>
<reference evidence="6 7" key="1">
    <citation type="journal article" date="2019" name="Emerg. Microbes Infect.">
        <title>Comprehensive subspecies identification of 175 nontuberculous mycobacteria species based on 7547 genomic profiles.</title>
        <authorList>
            <person name="Matsumoto Y."/>
            <person name="Kinjo T."/>
            <person name="Motooka D."/>
            <person name="Nabeya D."/>
            <person name="Jung N."/>
            <person name="Uechi K."/>
            <person name="Horii T."/>
            <person name="Iida T."/>
            <person name="Fujita J."/>
            <person name="Nakamura S."/>
        </authorList>
    </citation>
    <scope>NUCLEOTIDE SEQUENCE [LARGE SCALE GENOMIC DNA]</scope>
    <source>
        <strain evidence="6 7">JCM 17322</strain>
    </source>
</reference>
<dbReference type="Pfam" id="PF00440">
    <property type="entry name" value="TetR_N"/>
    <property type="match status" value="1"/>
</dbReference>
<evidence type="ECO:0000256" key="2">
    <source>
        <dbReference type="ARBA" id="ARBA00023125"/>
    </source>
</evidence>
<dbReference type="AlphaFoldDB" id="A0A7I9Y220"/>
<dbReference type="InterPro" id="IPR009057">
    <property type="entry name" value="Homeodomain-like_sf"/>
</dbReference>